<accession>A0A0U2PTP7</accession>
<dbReference type="OrthoDB" id="10301402at2759"/>
<keyword evidence="1" id="KW-0732">Signal</keyword>
<evidence type="ECO:0000313" key="2">
    <source>
        <dbReference type="EMBL" id="ALJ99979.1"/>
    </source>
</evidence>
<dbReference type="GeneID" id="117297967"/>
<feature type="signal peptide" evidence="1">
    <location>
        <begin position="1"/>
        <end position="27"/>
    </location>
</feature>
<proteinExistence type="evidence at transcript level"/>
<name>A0A0U2PTP7_ASTRU</name>
<reference evidence="2" key="1">
    <citation type="submission" date="2015-08" db="EMBL/GenBank/DDBJ databases">
        <authorList>
            <person name="Babu N.S."/>
            <person name="Beckwith C.J."/>
            <person name="Beseler K.G."/>
            <person name="Brison A."/>
            <person name="Carone J.V."/>
            <person name="Caskin T.P."/>
            <person name="Diamond M."/>
            <person name="Durham M.E."/>
            <person name="Foxe J.M."/>
            <person name="Go M."/>
            <person name="Henderson B.A."/>
            <person name="Jones I.B."/>
            <person name="McGettigan J.A."/>
            <person name="Micheletti S.J."/>
            <person name="Nasrallah M.E."/>
            <person name="Ortiz D."/>
            <person name="Piller C.R."/>
            <person name="Privatt S.R."/>
            <person name="Schneider S.L."/>
            <person name="Sharp S."/>
            <person name="Smith T.C."/>
            <person name="Stanton J.D."/>
            <person name="Ullery H.E."/>
            <person name="Wilson R.J."/>
            <person name="Serrano M.G."/>
            <person name="Buck G."/>
            <person name="Lee V."/>
            <person name="Wang Y."/>
            <person name="Carvalho R."/>
            <person name="Voegtly L."/>
            <person name="Shi R."/>
            <person name="Duckworth R."/>
            <person name="Johnson A."/>
            <person name="Loviza R."/>
            <person name="Walstead R."/>
            <person name="Shah Z."/>
            <person name="Kiflezghi M."/>
            <person name="Wade K."/>
            <person name="Ball S.L."/>
            <person name="Bradley K.W."/>
            <person name="Asai D.J."/>
            <person name="Bowman C.A."/>
            <person name="Russell D.A."/>
            <person name="Pope W.H."/>
            <person name="Jacobs-Sera D."/>
            <person name="Hendrix R.W."/>
            <person name="Hatfull G.F."/>
        </authorList>
    </citation>
    <scope>NUCLEOTIDE SEQUENCE</scope>
    <source>
        <tissue evidence="2">Radial nerve</tissue>
    </source>
</reference>
<dbReference type="AlphaFoldDB" id="A0A0U2PTP7"/>
<dbReference type="RefSeq" id="XP_033637058.1">
    <property type="nucleotide sequence ID" value="XM_033781167.1"/>
</dbReference>
<dbReference type="EMBL" id="KT601737">
    <property type="protein sequence ID" value="ALJ99979.1"/>
    <property type="molecule type" value="mRNA"/>
</dbReference>
<feature type="chain" id="PRO_5006831802" evidence="1">
    <location>
        <begin position="28"/>
        <end position="113"/>
    </location>
</feature>
<sequence length="113" mass="12357">MQSSTVVTLATCLIIATIVTESASALAFQGSQDRAKRLFWVDKKSVNEDTTVCVRASSADDIAECFITECIKHQINCEMICGSDSEPCHSLCKAKKSDCAINCLEREQQSMSQ</sequence>
<evidence type="ECO:0000256" key="1">
    <source>
        <dbReference type="SAM" id="SignalP"/>
    </source>
</evidence>
<dbReference type="OMA" id="RLFWVDK"/>
<protein>
    <submittedName>
        <fullName evidence="2">Arnp18</fullName>
    </submittedName>
</protein>
<organism evidence="2">
    <name type="scientific">Asterias rubens</name>
    <name type="common">Common European starfish</name>
    <name type="synonym">Asterias vulgaris</name>
    <dbReference type="NCBI Taxonomy" id="7604"/>
    <lineage>
        <taxon>Eukaryota</taxon>
        <taxon>Metazoa</taxon>
        <taxon>Echinodermata</taxon>
        <taxon>Eleutherozoa</taxon>
        <taxon>Asterozoa</taxon>
        <taxon>Asteroidea</taxon>
        <taxon>Forcipulatacea</taxon>
        <taxon>Forcipulatida</taxon>
        <taxon>Asteriidae</taxon>
        <taxon>Asterias</taxon>
    </lineage>
</organism>